<evidence type="ECO:0000313" key="2">
    <source>
        <dbReference type="EMBL" id="ORX46799.1"/>
    </source>
</evidence>
<feature type="region of interest" description="Disordered" evidence="1">
    <location>
        <begin position="136"/>
        <end position="212"/>
    </location>
</feature>
<dbReference type="PANTHER" id="PTHR34117">
    <property type="entry name" value="STYLE CELL-CYCLE INHIBITOR 1"/>
    <property type="match status" value="1"/>
</dbReference>
<feature type="compositionally biased region" description="Basic and acidic residues" evidence="1">
    <location>
        <begin position="181"/>
        <end position="212"/>
    </location>
</feature>
<feature type="compositionally biased region" description="Basic and acidic residues" evidence="1">
    <location>
        <begin position="226"/>
        <end position="237"/>
    </location>
</feature>
<reference evidence="2 3" key="1">
    <citation type="submission" date="2016-07" db="EMBL/GenBank/DDBJ databases">
        <title>Pervasive Adenine N6-methylation of Active Genes in Fungi.</title>
        <authorList>
            <consortium name="DOE Joint Genome Institute"/>
            <person name="Mondo S.J."/>
            <person name="Dannebaum R.O."/>
            <person name="Kuo R.C."/>
            <person name="Labutti K."/>
            <person name="Haridas S."/>
            <person name="Kuo A."/>
            <person name="Salamov A."/>
            <person name="Ahrendt S.R."/>
            <person name="Lipzen A."/>
            <person name="Sullivan W."/>
            <person name="Andreopoulos W.B."/>
            <person name="Clum A."/>
            <person name="Lindquist E."/>
            <person name="Daum C."/>
            <person name="Ramamoorthy G.K."/>
            <person name="Gryganskyi A."/>
            <person name="Culley D."/>
            <person name="Magnuson J.K."/>
            <person name="James T.Y."/>
            <person name="O'Malley M.A."/>
            <person name="Stajich J.E."/>
            <person name="Spatafora J.W."/>
            <person name="Visel A."/>
            <person name="Grigoriev I.V."/>
        </authorList>
    </citation>
    <scope>NUCLEOTIDE SEQUENCE [LARGE SCALE GENOMIC DNA]</scope>
    <source>
        <strain evidence="2 3">NRRL 3301</strain>
    </source>
</reference>
<dbReference type="EMBL" id="MCGT01000036">
    <property type="protein sequence ID" value="ORX46799.1"/>
    <property type="molecule type" value="Genomic_DNA"/>
</dbReference>
<feature type="compositionally biased region" description="Low complexity" evidence="1">
    <location>
        <begin position="27"/>
        <end position="38"/>
    </location>
</feature>
<dbReference type="PANTHER" id="PTHR34117:SF1">
    <property type="entry name" value="STYLE CELL-CYCLE INHIBITOR 1"/>
    <property type="match status" value="1"/>
</dbReference>
<feature type="compositionally biased region" description="Basic and acidic residues" evidence="1">
    <location>
        <begin position="252"/>
        <end position="294"/>
    </location>
</feature>
<keyword evidence="3" id="KW-1185">Reference proteome</keyword>
<dbReference type="Proteomes" id="UP000242146">
    <property type="component" value="Unassembled WGS sequence"/>
</dbReference>
<comment type="caution">
    <text evidence="2">The sequence shown here is derived from an EMBL/GenBank/DDBJ whole genome shotgun (WGS) entry which is preliminary data.</text>
</comment>
<sequence>MGSSKRHHDPDSDHDDRKRHHKKSKHSSSSSSLKLPSSIPTINKDDYFEKSNEFRIWLKDKKHKYFTDLDADDARYYFKKFVKAWNAYELDEKYYKGINSSHLEASDTTSYKWSFAKNLDAFEMDRIKYSVDSMTAGTKKPTGGSSSQAAPSAFSGSASASSTRRRRPAGPSMPSAVDQQLAREEEHDRRRQAREADRRGKNREFKEYVNDTVPKLDGREARLAEKRATNAMRRQEPSMDVELNDSDLYGGDDFKAQLARERQRNESRQARRQQAEEQKRGPMQERLSEFKSKEAATMAMFRALADQQKQRGGL</sequence>
<evidence type="ECO:0000313" key="3">
    <source>
        <dbReference type="Proteomes" id="UP000242146"/>
    </source>
</evidence>
<feature type="region of interest" description="Disordered" evidence="1">
    <location>
        <begin position="226"/>
        <end position="294"/>
    </location>
</feature>
<dbReference type="InterPro" id="IPR044688">
    <property type="entry name" value="SCI-1-like"/>
</dbReference>
<dbReference type="AlphaFoldDB" id="A0A1X2G762"/>
<accession>A0A1X2G762</accession>
<evidence type="ECO:0000256" key="1">
    <source>
        <dbReference type="SAM" id="MobiDB-lite"/>
    </source>
</evidence>
<gene>
    <name evidence="2" type="ORF">DM01DRAFT_1386132</name>
</gene>
<proteinExistence type="predicted"/>
<protein>
    <submittedName>
        <fullName evidence="2">Uncharacterized protein</fullName>
    </submittedName>
</protein>
<organism evidence="2 3">
    <name type="scientific">Hesseltinella vesiculosa</name>
    <dbReference type="NCBI Taxonomy" id="101127"/>
    <lineage>
        <taxon>Eukaryota</taxon>
        <taxon>Fungi</taxon>
        <taxon>Fungi incertae sedis</taxon>
        <taxon>Mucoromycota</taxon>
        <taxon>Mucoromycotina</taxon>
        <taxon>Mucoromycetes</taxon>
        <taxon>Mucorales</taxon>
        <taxon>Cunninghamellaceae</taxon>
        <taxon>Hesseltinella</taxon>
    </lineage>
</organism>
<dbReference type="STRING" id="101127.A0A1X2G762"/>
<dbReference type="OrthoDB" id="2139939at2759"/>
<name>A0A1X2G762_9FUNG</name>
<feature type="region of interest" description="Disordered" evidence="1">
    <location>
        <begin position="1"/>
        <end position="44"/>
    </location>
</feature>
<feature type="compositionally biased region" description="Basic residues" evidence="1">
    <location>
        <begin position="17"/>
        <end position="26"/>
    </location>
</feature>
<feature type="compositionally biased region" description="Low complexity" evidence="1">
    <location>
        <begin position="141"/>
        <end position="162"/>
    </location>
</feature>